<evidence type="ECO:0000256" key="1">
    <source>
        <dbReference type="ARBA" id="ARBA00010333"/>
    </source>
</evidence>
<organism evidence="4 5">
    <name type="scientific">Halopseudomonas aestusnigri</name>
    <dbReference type="NCBI Taxonomy" id="857252"/>
    <lineage>
        <taxon>Bacteria</taxon>
        <taxon>Pseudomonadati</taxon>
        <taxon>Pseudomonadota</taxon>
        <taxon>Gammaproteobacteria</taxon>
        <taxon>Pseudomonadales</taxon>
        <taxon>Pseudomonadaceae</taxon>
        <taxon>Halopseudomonas</taxon>
    </lineage>
</organism>
<keyword evidence="5" id="KW-1185">Reference proteome</keyword>
<evidence type="ECO:0000313" key="5">
    <source>
        <dbReference type="Proteomes" id="UP000243518"/>
    </source>
</evidence>
<gene>
    <name evidence="4" type="ORF">SAMN05216586_102365</name>
</gene>
<evidence type="ECO:0000259" key="3">
    <source>
        <dbReference type="SMART" id="SM00062"/>
    </source>
</evidence>
<accession>A0AAQ1G5R0</accession>
<dbReference type="Gene3D" id="3.40.190.10">
    <property type="entry name" value="Periplasmic binding protein-like II"/>
    <property type="match status" value="2"/>
</dbReference>
<reference evidence="4 5" key="1">
    <citation type="submission" date="2016-10" db="EMBL/GenBank/DDBJ databases">
        <authorList>
            <person name="Varghese N."/>
            <person name="Submissions S."/>
        </authorList>
    </citation>
    <scope>NUCLEOTIDE SEQUENCE [LARGE SCALE GENOMIC DNA]</scope>
    <source>
        <strain evidence="4 5">CECT 8317</strain>
    </source>
</reference>
<dbReference type="EMBL" id="FNVE01000002">
    <property type="protein sequence ID" value="SEF94706.1"/>
    <property type="molecule type" value="Genomic_DNA"/>
</dbReference>
<protein>
    <submittedName>
        <fullName evidence="4">Polar amino acid transport system substrate-binding protein</fullName>
    </submittedName>
</protein>
<evidence type="ECO:0000256" key="2">
    <source>
        <dbReference type="ARBA" id="ARBA00022729"/>
    </source>
</evidence>
<evidence type="ECO:0000313" key="4">
    <source>
        <dbReference type="EMBL" id="SEF94706.1"/>
    </source>
</evidence>
<dbReference type="SMART" id="SM00062">
    <property type="entry name" value="PBPb"/>
    <property type="match status" value="1"/>
</dbReference>
<comment type="caution">
    <text evidence="4">The sequence shown here is derived from an EMBL/GenBank/DDBJ whole genome shotgun (WGS) entry which is preliminary data.</text>
</comment>
<dbReference type="Pfam" id="PF00497">
    <property type="entry name" value="SBP_bac_3"/>
    <property type="match status" value="1"/>
</dbReference>
<dbReference type="AlphaFoldDB" id="A0AAQ1G5R0"/>
<proteinExistence type="inferred from homology"/>
<sequence length="285" mass="30739">MSMSRLSSLQQFTRLCALGAGLLIGGDTLAAVENSCERIVATGNPDYPPLVWAPEGEKALTGVAIEMLQLALKDSGIRIEVLDLGSRAKALEAVEAGQVDVMAGLYLSRERLQTLDFVYPAIIDVPSVIFVRRGAAFPYSGWQDLQGRHGAAQQGSRFGLSFDTYAADNLALERLSTGEAALRKLLDGKLDYVVLERYQGLALAQQMGVDAQLDTLEGSFINAPLYLAVSHNSVCNSPALRSALALGMQELAQRNEAGRLLDKYRQLWAAPFRPATEAADIPVAE</sequence>
<dbReference type="SUPFAM" id="SSF53850">
    <property type="entry name" value="Periplasmic binding protein-like II"/>
    <property type="match status" value="1"/>
</dbReference>
<dbReference type="PANTHER" id="PTHR35936:SF6">
    <property type="entry name" value="AMINO ACID ABC TRANSPORTER SUBSTRATE-BINDING PAAT FAMILY PROTEIN"/>
    <property type="match status" value="1"/>
</dbReference>
<keyword evidence="2" id="KW-0732">Signal</keyword>
<dbReference type="Proteomes" id="UP000243518">
    <property type="component" value="Unassembled WGS sequence"/>
</dbReference>
<dbReference type="PANTHER" id="PTHR35936">
    <property type="entry name" value="MEMBRANE-BOUND LYTIC MUREIN TRANSGLYCOSYLASE F"/>
    <property type="match status" value="1"/>
</dbReference>
<dbReference type="InterPro" id="IPR001638">
    <property type="entry name" value="Solute-binding_3/MltF_N"/>
</dbReference>
<comment type="similarity">
    <text evidence="1">Belongs to the bacterial solute-binding protein 3 family.</text>
</comment>
<feature type="domain" description="Solute-binding protein family 3/N-terminal" evidence="3">
    <location>
        <begin position="37"/>
        <end position="267"/>
    </location>
</feature>
<name>A0AAQ1G5R0_9GAMM</name>